<comment type="caution">
    <text evidence="2">The sequence shown here is derived from an EMBL/GenBank/DDBJ whole genome shotgun (WGS) entry which is preliminary data.</text>
</comment>
<gene>
    <name evidence="2" type="ORF">CCR94_00260</name>
</gene>
<protein>
    <recommendedName>
        <fullName evidence="1">TIR domain-containing protein</fullName>
    </recommendedName>
</protein>
<name>A0A2S6NHF9_9HYPH</name>
<dbReference type="Proteomes" id="UP000239089">
    <property type="component" value="Unassembled WGS sequence"/>
</dbReference>
<dbReference type="EMBL" id="NHSJ01000007">
    <property type="protein sequence ID" value="PPQ34040.1"/>
    <property type="molecule type" value="Genomic_DNA"/>
</dbReference>
<evidence type="ECO:0000313" key="2">
    <source>
        <dbReference type="EMBL" id="PPQ34040.1"/>
    </source>
</evidence>
<dbReference type="InterPro" id="IPR035897">
    <property type="entry name" value="Toll_tir_struct_dom_sf"/>
</dbReference>
<evidence type="ECO:0000313" key="3">
    <source>
        <dbReference type="Proteomes" id="UP000239089"/>
    </source>
</evidence>
<dbReference type="SUPFAM" id="SSF52200">
    <property type="entry name" value="Toll/Interleukin receptor TIR domain"/>
    <property type="match status" value="1"/>
</dbReference>
<dbReference type="GO" id="GO:0007165">
    <property type="term" value="P:signal transduction"/>
    <property type="evidence" value="ECO:0007669"/>
    <property type="project" value="InterPro"/>
</dbReference>
<dbReference type="Gene3D" id="3.40.50.10140">
    <property type="entry name" value="Toll/interleukin-1 receptor homology (TIR) domain"/>
    <property type="match status" value="1"/>
</dbReference>
<organism evidence="2 3">
    <name type="scientific">Rhodoblastus sphagnicola</name>
    <dbReference type="NCBI Taxonomy" id="333368"/>
    <lineage>
        <taxon>Bacteria</taxon>
        <taxon>Pseudomonadati</taxon>
        <taxon>Pseudomonadota</taxon>
        <taxon>Alphaproteobacteria</taxon>
        <taxon>Hyphomicrobiales</taxon>
        <taxon>Rhodoblastaceae</taxon>
        <taxon>Rhodoblastus</taxon>
    </lineage>
</organism>
<sequence length="272" mass="30477">MSLAVYLMRKLWISYSWKDNSENDVDFIAQRIGQAGVLVKLDRLVLEAGQRLWPQIERHICDPKECDAWCIYLTQNSLTSEAVLEEISYAVDRALRSRGNAFPIVAINPGDVDKNSVPASLRTRLYIDLTDPNWIERIVAATQGRPPNISIEQILPFFLKEHNLDGKRVVEIHPRAGRWHPAFVATLASEAKYIGCLMQGPSGRASLDGMINSGTFSYDNLNEKISGTVIFHNITPINSIYVELSGAVSKLIFGSIKGEQLDEAYQYNPPLT</sequence>
<feature type="domain" description="TIR" evidence="1">
    <location>
        <begin position="13"/>
        <end position="131"/>
    </location>
</feature>
<dbReference type="Pfam" id="PF13676">
    <property type="entry name" value="TIR_2"/>
    <property type="match status" value="1"/>
</dbReference>
<reference evidence="2 3" key="1">
    <citation type="journal article" date="2018" name="Arch. Microbiol.">
        <title>New insights into the metabolic potential of the phototrophic purple bacterium Rhodopila globiformis DSM 161(T) from its draft genome sequence and evidence for a vanadium-dependent nitrogenase.</title>
        <authorList>
            <person name="Imhoff J.F."/>
            <person name="Rahn T."/>
            <person name="Kunzel S."/>
            <person name="Neulinger S.C."/>
        </authorList>
    </citation>
    <scope>NUCLEOTIDE SEQUENCE [LARGE SCALE GENOMIC DNA]</scope>
    <source>
        <strain evidence="2 3">DSM 16996</strain>
    </source>
</reference>
<proteinExistence type="predicted"/>
<dbReference type="InterPro" id="IPR000157">
    <property type="entry name" value="TIR_dom"/>
</dbReference>
<accession>A0A2S6NHF9</accession>
<dbReference type="AlphaFoldDB" id="A0A2S6NHF9"/>
<keyword evidence="3" id="KW-1185">Reference proteome</keyword>
<evidence type="ECO:0000259" key="1">
    <source>
        <dbReference type="Pfam" id="PF13676"/>
    </source>
</evidence>